<evidence type="ECO:0000313" key="3">
    <source>
        <dbReference type="EMBL" id="RFD20401.1"/>
    </source>
</evidence>
<gene>
    <name evidence="3" type="ORF">DY926_05940</name>
</gene>
<feature type="region of interest" description="Disordered" evidence="1">
    <location>
        <begin position="46"/>
        <end position="94"/>
    </location>
</feature>
<organism evidence="3 4">
    <name type="scientific">Komagataeibacter melaceti</name>
    <dbReference type="NCBI Taxonomy" id="2766577"/>
    <lineage>
        <taxon>Bacteria</taxon>
        <taxon>Pseudomonadati</taxon>
        <taxon>Pseudomonadota</taxon>
        <taxon>Alphaproteobacteria</taxon>
        <taxon>Acetobacterales</taxon>
        <taxon>Acetobacteraceae</taxon>
        <taxon>Komagataeibacter</taxon>
    </lineage>
</organism>
<dbReference type="Proteomes" id="UP000262371">
    <property type="component" value="Unassembled WGS sequence"/>
</dbReference>
<sequence>MKKFVPALAGGLLLLTTLHAHAAPASHPAPGSDAETAELNARSLQDARASLKSRQATGQQAAPQQGKQPVQAAGTGETSGPVQVPMTGSTVSGY</sequence>
<evidence type="ECO:0008006" key="5">
    <source>
        <dbReference type="Google" id="ProtNLM"/>
    </source>
</evidence>
<proteinExistence type="predicted"/>
<feature type="compositionally biased region" description="Low complexity" evidence="1">
    <location>
        <begin position="55"/>
        <end position="74"/>
    </location>
</feature>
<dbReference type="EMBL" id="QUWV01000045">
    <property type="protein sequence ID" value="RFD20401.1"/>
    <property type="molecule type" value="Genomic_DNA"/>
</dbReference>
<feature type="compositionally biased region" description="Polar residues" evidence="1">
    <location>
        <begin position="76"/>
        <end position="94"/>
    </location>
</feature>
<name>A0A371Z1P1_9PROT</name>
<evidence type="ECO:0000256" key="1">
    <source>
        <dbReference type="SAM" id="MobiDB-lite"/>
    </source>
</evidence>
<reference evidence="3 4" key="1">
    <citation type="submission" date="2018-08" db="EMBL/GenBank/DDBJ databases">
        <title>Komagataeibacter sp. AV 382.</title>
        <authorList>
            <person name="Skraban J."/>
            <person name="Trcek J."/>
        </authorList>
    </citation>
    <scope>NUCLEOTIDE SEQUENCE [LARGE SCALE GENOMIC DNA]</scope>
    <source>
        <strain evidence="3 4">AV 382</strain>
    </source>
</reference>
<dbReference type="RefSeq" id="WP_116702533.1">
    <property type="nucleotide sequence ID" value="NZ_QUWV01000045.1"/>
</dbReference>
<feature type="signal peptide" evidence="2">
    <location>
        <begin position="1"/>
        <end position="22"/>
    </location>
</feature>
<accession>A0A371Z1P1</accession>
<evidence type="ECO:0000313" key="4">
    <source>
        <dbReference type="Proteomes" id="UP000262371"/>
    </source>
</evidence>
<comment type="caution">
    <text evidence="3">The sequence shown here is derived from an EMBL/GenBank/DDBJ whole genome shotgun (WGS) entry which is preliminary data.</text>
</comment>
<feature type="chain" id="PRO_5016853473" description="DUF4148 domain-containing protein" evidence="2">
    <location>
        <begin position="23"/>
        <end position="94"/>
    </location>
</feature>
<evidence type="ECO:0000256" key="2">
    <source>
        <dbReference type="SAM" id="SignalP"/>
    </source>
</evidence>
<dbReference type="AlphaFoldDB" id="A0A371Z1P1"/>
<protein>
    <recommendedName>
        <fullName evidence="5">DUF4148 domain-containing protein</fullName>
    </recommendedName>
</protein>
<keyword evidence="2" id="KW-0732">Signal</keyword>
<keyword evidence="4" id="KW-1185">Reference proteome</keyword>